<keyword evidence="1" id="KW-0472">Membrane</keyword>
<dbReference type="GO" id="GO:0005886">
    <property type="term" value="C:plasma membrane"/>
    <property type="evidence" value="ECO:0007669"/>
    <property type="project" value="TreeGrafter"/>
</dbReference>
<proteinExistence type="predicted"/>
<dbReference type="AlphaFoldDB" id="A0A377TNJ5"/>
<dbReference type="InterPro" id="IPR030192">
    <property type="entry name" value="YbdG"/>
</dbReference>
<evidence type="ECO:0000256" key="1">
    <source>
        <dbReference type="SAM" id="Phobius"/>
    </source>
</evidence>
<keyword evidence="1" id="KW-1133">Transmembrane helix</keyword>
<keyword evidence="1" id="KW-0812">Transmembrane</keyword>
<dbReference type="GO" id="GO:0008381">
    <property type="term" value="F:mechanosensitive monoatomic ion channel activity"/>
    <property type="evidence" value="ECO:0007669"/>
    <property type="project" value="InterPro"/>
</dbReference>
<dbReference type="EMBL" id="UGKQ01000007">
    <property type="protein sequence ID" value="STS80929.1"/>
    <property type="molecule type" value="Genomic_DNA"/>
</dbReference>
<dbReference type="PANTHER" id="PTHR30414">
    <property type="entry name" value="MINICONDUCTANCE MECHANOSENSITIVE CHANNEL YBDG"/>
    <property type="match status" value="1"/>
</dbReference>
<reference evidence="2 3" key="1">
    <citation type="submission" date="2018-06" db="EMBL/GenBank/DDBJ databases">
        <authorList>
            <consortium name="Pathogen Informatics"/>
            <person name="Doyle S."/>
        </authorList>
    </citation>
    <scope>NUCLEOTIDE SEQUENCE [LARGE SCALE GENOMIC DNA]</scope>
    <source>
        <strain evidence="2 3">NCTC9140</strain>
    </source>
</reference>
<gene>
    <name evidence="2" type="primary">ybdG_3</name>
    <name evidence="2" type="ORF">NCTC9140_02647</name>
</gene>
<accession>A0A377TNJ5</accession>
<dbReference type="PANTHER" id="PTHR30414:SF0">
    <property type="entry name" value="MINICONDUCTANCE MECHANOSENSITIVE CHANNEL YBDG"/>
    <property type="match status" value="1"/>
</dbReference>
<dbReference type="Proteomes" id="UP000254938">
    <property type="component" value="Unassembled WGS sequence"/>
</dbReference>
<sequence>MAAKGSEAAEILTTVAQLWVMIYAMLSFFSLLDVILNWRRISRASQLPLKGIFQGIKLVTAIIIAF</sequence>
<evidence type="ECO:0000313" key="3">
    <source>
        <dbReference type="Proteomes" id="UP000254938"/>
    </source>
</evidence>
<organism evidence="2 3">
    <name type="scientific">Klebsiella pneumoniae</name>
    <dbReference type="NCBI Taxonomy" id="573"/>
    <lineage>
        <taxon>Bacteria</taxon>
        <taxon>Pseudomonadati</taxon>
        <taxon>Pseudomonadota</taxon>
        <taxon>Gammaproteobacteria</taxon>
        <taxon>Enterobacterales</taxon>
        <taxon>Enterobacteriaceae</taxon>
        <taxon>Klebsiella/Raoultella group</taxon>
        <taxon>Klebsiella</taxon>
        <taxon>Klebsiella pneumoniae complex</taxon>
    </lineage>
</organism>
<protein>
    <submittedName>
        <fullName evidence="2">Putative transport</fullName>
    </submittedName>
</protein>
<dbReference type="GO" id="GO:0071470">
    <property type="term" value="P:cellular response to osmotic stress"/>
    <property type="evidence" value="ECO:0007669"/>
    <property type="project" value="InterPro"/>
</dbReference>
<name>A0A377TNJ5_KLEPN</name>
<feature type="transmembrane region" description="Helical" evidence="1">
    <location>
        <begin position="16"/>
        <end position="36"/>
    </location>
</feature>
<evidence type="ECO:0000313" key="2">
    <source>
        <dbReference type="EMBL" id="STS80929.1"/>
    </source>
</evidence>